<dbReference type="Proteomes" id="UP000028821">
    <property type="component" value="Unassembled WGS sequence"/>
</dbReference>
<evidence type="ECO:0000313" key="2">
    <source>
        <dbReference type="EMBL" id="KFH17575.1"/>
    </source>
</evidence>
<proteinExistence type="predicted"/>
<evidence type="ECO:0000313" key="3">
    <source>
        <dbReference type="Proteomes" id="UP000028821"/>
    </source>
</evidence>
<feature type="region of interest" description="Disordered" evidence="1">
    <location>
        <begin position="273"/>
        <end position="301"/>
    </location>
</feature>
<feature type="region of interest" description="Disordered" evidence="1">
    <location>
        <begin position="39"/>
        <end position="66"/>
    </location>
</feature>
<feature type="compositionally biased region" description="Low complexity" evidence="1">
    <location>
        <begin position="275"/>
        <end position="286"/>
    </location>
</feature>
<feature type="region of interest" description="Disordered" evidence="1">
    <location>
        <begin position="421"/>
        <end position="453"/>
    </location>
</feature>
<comment type="caution">
    <text evidence="2">The sequence shown here is derived from an EMBL/GenBank/DDBJ whole genome shotgun (WGS) entry which is preliminary data.</text>
</comment>
<feature type="non-terminal residue" evidence="2">
    <location>
        <position position="523"/>
    </location>
</feature>
<organism evidence="2 3">
    <name type="scientific">Toxoplasma gondii MAS</name>
    <dbReference type="NCBI Taxonomy" id="943118"/>
    <lineage>
        <taxon>Eukaryota</taxon>
        <taxon>Sar</taxon>
        <taxon>Alveolata</taxon>
        <taxon>Apicomplexa</taxon>
        <taxon>Conoidasida</taxon>
        <taxon>Coccidia</taxon>
        <taxon>Eucoccidiorida</taxon>
        <taxon>Eimeriorina</taxon>
        <taxon>Sarcocystidae</taxon>
        <taxon>Toxoplasma</taxon>
    </lineage>
</organism>
<name>A0A086QY93_TOXGO</name>
<accession>A0A086QY93</accession>
<gene>
    <name evidence="2" type="ORF">TGMAS_412950</name>
</gene>
<sequence>MCELYLLTLAYLHRGEAFLAAVAATRFLALARRADLDERQEGEKSSGLSHAPGEEHAVSSRGETGLGRSCGDSGDFASTQVARGGPTAQAAFELLFASWAPCLTVNRSLPSSEAAMQIRLPLPESLFEVKAGESCPSPQLSATLAALTGLNAGTLLLLPESPFASLLSLPVASGVSEKVAPNCLHCGVSEAASSPQAVSLSLPDTVASCFVAFLDRMCGAAGCRLVLNKTLLASSSLSAAAARKSATAFPFSPHCPSCRPRVFANAEAASLAGLTEPSESPSTPSVAAPPMPSTGETGALSAPVSSAFHQNAQGAVPSPIRALGLLESIAAQLLLWSDRRRRMTLSPGVSGDRDPLALGACSCAERRLLQAIQAAGKLGGGRRLAAVAADAMAWAAGVGPVAAAMREQRLWHRLLRAPETAAGPGVPQGADGPSGSGAVSSPPSETRVFSSSTRDSPVLGWAEASALGGRLPTFFEEDTQHLASNCFLAALRAAALGRRAAAARRCERALGAGAATGGPSGLA</sequence>
<dbReference type="AlphaFoldDB" id="A0A086QY93"/>
<evidence type="ECO:0000256" key="1">
    <source>
        <dbReference type="SAM" id="MobiDB-lite"/>
    </source>
</evidence>
<reference evidence="2 3" key="1">
    <citation type="submission" date="2014-04" db="EMBL/GenBank/DDBJ databases">
        <authorList>
            <person name="Sibley D."/>
            <person name="Venepally P."/>
            <person name="Karamycheva S."/>
            <person name="Hadjithomas M."/>
            <person name="Khan A."/>
            <person name="Brunk B."/>
            <person name="Roos D."/>
            <person name="Caler E."/>
            <person name="Lorenzi H."/>
        </authorList>
    </citation>
    <scope>NUCLEOTIDE SEQUENCE [LARGE SCALE GENOMIC DNA]</scope>
    <source>
        <strain evidence="2 3">MAS</strain>
    </source>
</reference>
<dbReference type="VEuPathDB" id="ToxoDB:TGMAS_412950"/>
<dbReference type="EMBL" id="AEXC02000243">
    <property type="protein sequence ID" value="KFH17575.1"/>
    <property type="molecule type" value="Genomic_DNA"/>
</dbReference>
<protein>
    <submittedName>
        <fullName evidence="2">Uncharacterized protein</fullName>
    </submittedName>
</protein>